<feature type="chain" id="PRO_5030616595" description="starch synthase" evidence="8">
    <location>
        <begin position="20"/>
        <end position="751"/>
    </location>
</feature>
<feature type="domain" description="Starch synthase catalytic" evidence="10">
    <location>
        <begin position="215"/>
        <end position="484"/>
    </location>
</feature>
<keyword evidence="7" id="KW-0934">Plastid</keyword>
<accession>A0A7S1DLD7</accession>
<evidence type="ECO:0000256" key="7">
    <source>
        <dbReference type="ARBA" id="ARBA00023234"/>
    </source>
</evidence>
<keyword evidence="5" id="KW-0328">Glycosyltransferase</keyword>
<evidence type="ECO:0000256" key="2">
    <source>
        <dbReference type="ARBA" id="ARBA00004602"/>
    </source>
</evidence>
<keyword evidence="6" id="KW-0808">Transferase</keyword>
<dbReference type="GO" id="GO:0009011">
    <property type="term" value="F:alpha-1,4-glucan glucosyltransferase (ADP-glucose donor) activity"/>
    <property type="evidence" value="ECO:0007669"/>
    <property type="project" value="UniProtKB-EC"/>
</dbReference>
<dbReference type="GO" id="GO:0004373">
    <property type="term" value="F:alpha-1,4-glucan glucosyltransferase (UDP-glucose donor) activity"/>
    <property type="evidence" value="ECO:0007669"/>
    <property type="project" value="InterPro"/>
</dbReference>
<evidence type="ECO:0000256" key="8">
    <source>
        <dbReference type="SAM" id="SignalP"/>
    </source>
</evidence>
<evidence type="ECO:0000313" key="11">
    <source>
        <dbReference type="EMBL" id="CAD8951750.1"/>
    </source>
</evidence>
<dbReference type="InterPro" id="IPR001296">
    <property type="entry name" value="Glyco_trans_1"/>
</dbReference>
<dbReference type="InterPro" id="IPR011835">
    <property type="entry name" value="GS/SS"/>
</dbReference>
<name>A0A7S1DLD7_HEMAN</name>
<evidence type="ECO:0000256" key="3">
    <source>
        <dbReference type="ARBA" id="ARBA00010281"/>
    </source>
</evidence>
<reference evidence="11" key="1">
    <citation type="submission" date="2021-01" db="EMBL/GenBank/DDBJ databases">
        <authorList>
            <person name="Corre E."/>
            <person name="Pelletier E."/>
            <person name="Niang G."/>
            <person name="Scheremetjew M."/>
            <person name="Finn R."/>
            <person name="Kale V."/>
            <person name="Holt S."/>
            <person name="Cochrane G."/>
            <person name="Meng A."/>
            <person name="Brown T."/>
            <person name="Cohen L."/>
        </authorList>
    </citation>
    <scope>NUCLEOTIDE SEQUENCE</scope>
    <source>
        <strain evidence="11">CCMP644</strain>
    </source>
</reference>
<dbReference type="NCBIfam" id="TIGR02095">
    <property type="entry name" value="glgA"/>
    <property type="match status" value="1"/>
</dbReference>
<gene>
    <name evidence="11" type="ORF">HAND00432_LOCUS6285</name>
</gene>
<dbReference type="EC" id="2.4.1.21" evidence="4"/>
<dbReference type="AlphaFoldDB" id="A0A7S1DLD7"/>
<organism evidence="11">
    <name type="scientific">Hemiselmis andersenii</name>
    <name type="common">Cryptophyte alga</name>
    <dbReference type="NCBI Taxonomy" id="464988"/>
    <lineage>
        <taxon>Eukaryota</taxon>
        <taxon>Cryptophyceae</taxon>
        <taxon>Cryptomonadales</taxon>
        <taxon>Hemiselmidaceae</taxon>
        <taxon>Hemiselmis</taxon>
    </lineage>
</organism>
<evidence type="ECO:0000259" key="10">
    <source>
        <dbReference type="Pfam" id="PF08323"/>
    </source>
</evidence>
<dbReference type="EMBL" id="HBFX01010590">
    <property type="protein sequence ID" value="CAD8951750.1"/>
    <property type="molecule type" value="Transcribed_RNA"/>
</dbReference>
<proteinExistence type="inferred from homology"/>
<evidence type="ECO:0000256" key="1">
    <source>
        <dbReference type="ARBA" id="ARBA00001478"/>
    </source>
</evidence>
<evidence type="ECO:0000256" key="5">
    <source>
        <dbReference type="ARBA" id="ARBA00022676"/>
    </source>
</evidence>
<dbReference type="PANTHER" id="PTHR45825">
    <property type="entry name" value="GRANULE-BOUND STARCH SYNTHASE 1, CHLOROPLASTIC/AMYLOPLASTIC"/>
    <property type="match status" value="1"/>
</dbReference>
<keyword evidence="8" id="KW-0732">Signal</keyword>
<evidence type="ECO:0000259" key="9">
    <source>
        <dbReference type="Pfam" id="PF00534"/>
    </source>
</evidence>
<feature type="signal peptide" evidence="8">
    <location>
        <begin position="1"/>
        <end position="19"/>
    </location>
</feature>
<protein>
    <recommendedName>
        <fullName evidence="4">starch synthase</fullName>
        <ecNumber evidence="4">2.4.1.21</ecNumber>
    </recommendedName>
</protein>
<comment type="similarity">
    <text evidence="3">Belongs to the glycosyltransferase 1 family. Bacterial/plant glycogen synthase subfamily.</text>
</comment>
<keyword evidence="7" id="KW-0035">Amyloplast</keyword>
<dbReference type="PANTHER" id="PTHR45825:SF11">
    <property type="entry name" value="ALPHA AMYLASE DOMAIN-CONTAINING PROTEIN"/>
    <property type="match status" value="1"/>
</dbReference>
<dbReference type="Gene3D" id="3.40.50.2000">
    <property type="entry name" value="Glycogen Phosphorylase B"/>
    <property type="match status" value="2"/>
</dbReference>
<dbReference type="Pfam" id="PF08323">
    <property type="entry name" value="Glyco_transf_5"/>
    <property type="match status" value="1"/>
</dbReference>
<sequence length="751" mass="83256">MGGIRVLAAAALCIVCVDALSRPQPHRASLRSHTSASRVASPLRLKGGGLFGLGNKNEAKGDSGEVEGAEVVPNDKLVSPSKDSATRKSLNLRKASYSTLDGQQVTEPGLTNMTDSSHVHGSRGMEEKVVIEGHVPSAQFVQEQERKDAEDAENNDAKVIIEGHVPSEEKKQEQEEMMRQMSEDRIERAPAAEDRVTAALDALEEGAEPEKKLSVVLVSSEVARFAKTGGLADVADKLAEALAKRGHRVMTVMPMYGQYDGAVPTGVCREFNLWGGKHGVQYHHKWEANGVDANGNETGVDRVFVDHPCFRRPGMYGEWGQDYADNLFRFALFSWASIEASLCQPTIAPFGEDVVFIANDWQTGLVPLILASNYRRFRMFGPARSIFVIHNMGYHGVYPNPPTWESPKFSWHDLGLPDDSYYDRFVWTFPIDERPSKGRDPRDTGEAIKLLRGGIEMADRVVTVAPSYKDEIMSCEGGFGMHDCTRGRSYHLDGILNGIDIQEWNPSNDSHIAAPFTADNITNKSVCKQSLQFDLGLEQKPDTPIVAFIGRLAPQKGVDVLEQVLGWLMGGDHLGVTGDVQLVMMGSGEGRYAEFLMRAESQFKGRVVGYVGFSPEMEHKIIAGADILIMPSKYEPCGLPQMYAQRYGTIPVVHATGGLKDSVVQYSPFYNKTLGEDIGTGWQFTAPDEGGVRFGLWNALHTYKHYKDSWQELMVSAMSKDFSWELSAKKYEQVMRWAKMDQPFTNPWPFQ</sequence>
<dbReference type="SUPFAM" id="SSF53756">
    <property type="entry name" value="UDP-Glycosyltransferase/glycogen phosphorylase"/>
    <property type="match status" value="1"/>
</dbReference>
<feature type="domain" description="Glycosyl transferase family 1" evidence="9">
    <location>
        <begin position="540"/>
        <end position="666"/>
    </location>
</feature>
<evidence type="ECO:0000256" key="4">
    <source>
        <dbReference type="ARBA" id="ARBA00012588"/>
    </source>
</evidence>
<dbReference type="CDD" id="cd03791">
    <property type="entry name" value="GT5_Glycogen_synthase_DULL1-like"/>
    <property type="match status" value="1"/>
</dbReference>
<dbReference type="HAMAP" id="MF_00484">
    <property type="entry name" value="Glycogen_synth"/>
    <property type="match status" value="1"/>
</dbReference>
<evidence type="ECO:0000256" key="6">
    <source>
        <dbReference type="ARBA" id="ARBA00022679"/>
    </source>
</evidence>
<comment type="catalytic activity">
    <reaction evidence="1">
        <text>[(1-&gt;4)-alpha-D-glucosyl](n) + ADP-alpha-D-glucose = [(1-&gt;4)-alpha-D-glucosyl](n+1) + ADP + H(+)</text>
        <dbReference type="Rhea" id="RHEA:18189"/>
        <dbReference type="Rhea" id="RHEA-COMP:9584"/>
        <dbReference type="Rhea" id="RHEA-COMP:9587"/>
        <dbReference type="ChEBI" id="CHEBI:15378"/>
        <dbReference type="ChEBI" id="CHEBI:15444"/>
        <dbReference type="ChEBI" id="CHEBI:57498"/>
        <dbReference type="ChEBI" id="CHEBI:456216"/>
        <dbReference type="EC" id="2.4.1.21"/>
    </reaction>
</comment>
<dbReference type="Pfam" id="PF00534">
    <property type="entry name" value="Glycos_transf_1"/>
    <property type="match status" value="1"/>
</dbReference>
<comment type="subcellular location">
    <subcellularLocation>
        <location evidence="2">Plastid</location>
        <location evidence="2">Amyloplast</location>
    </subcellularLocation>
</comment>
<dbReference type="InterPro" id="IPR013534">
    <property type="entry name" value="Starch_synth_cat_dom"/>
</dbReference>